<feature type="compositionally biased region" description="Low complexity" evidence="1">
    <location>
        <begin position="106"/>
        <end position="122"/>
    </location>
</feature>
<feature type="compositionally biased region" description="Pro residues" evidence="1">
    <location>
        <begin position="250"/>
        <end position="260"/>
    </location>
</feature>
<evidence type="ECO:0000256" key="1">
    <source>
        <dbReference type="SAM" id="MobiDB-lite"/>
    </source>
</evidence>
<dbReference type="AlphaFoldDB" id="A0AAD7KF67"/>
<feature type="region of interest" description="Disordered" evidence="1">
    <location>
        <begin position="67"/>
        <end position="151"/>
    </location>
</feature>
<proteinExistence type="predicted"/>
<name>A0AAD7KF67_9AGAR</name>
<keyword evidence="3" id="KW-1185">Reference proteome</keyword>
<organism evidence="2 3">
    <name type="scientific">Mycena metata</name>
    <dbReference type="NCBI Taxonomy" id="1033252"/>
    <lineage>
        <taxon>Eukaryota</taxon>
        <taxon>Fungi</taxon>
        <taxon>Dikarya</taxon>
        <taxon>Basidiomycota</taxon>
        <taxon>Agaricomycotina</taxon>
        <taxon>Agaricomycetes</taxon>
        <taxon>Agaricomycetidae</taxon>
        <taxon>Agaricales</taxon>
        <taxon>Marasmiineae</taxon>
        <taxon>Mycenaceae</taxon>
        <taxon>Mycena</taxon>
    </lineage>
</organism>
<dbReference type="EMBL" id="JARKIB010000002">
    <property type="protein sequence ID" value="KAJ7784315.1"/>
    <property type="molecule type" value="Genomic_DNA"/>
</dbReference>
<accession>A0AAD7KF67</accession>
<dbReference type="Proteomes" id="UP001215598">
    <property type="component" value="Unassembled WGS sequence"/>
</dbReference>
<feature type="compositionally biased region" description="Pro residues" evidence="1">
    <location>
        <begin position="305"/>
        <end position="318"/>
    </location>
</feature>
<feature type="region of interest" description="Disordered" evidence="1">
    <location>
        <begin position="288"/>
        <end position="325"/>
    </location>
</feature>
<gene>
    <name evidence="2" type="ORF">B0H16DRAFT_293718</name>
</gene>
<feature type="compositionally biased region" description="Low complexity" evidence="1">
    <location>
        <begin position="136"/>
        <end position="151"/>
    </location>
</feature>
<comment type="caution">
    <text evidence="2">The sequence shown here is derived from an EMBL/GenBank/DDBJ whole genome shotgun (WGS) entry which is preliminary data.</text>
</comment>
<feature type="compositionally biased region" description="Low complexity" evidence="1">
    <location>
        <begin position="291"/>
        <end position="304"/>
    </location>
</feature>
<sequence>MATARTRTRPLNPYHSSRRMKKRRLSFQAIFAGKDAPDTRNYKTLPRSFGAAYAAYYDADAAFPPSLPVSVSDIKSNEDDDDSSSFLLDDDPFADLTGGPLALDTSVPLPESSPSSPLHSPTALPPVGPPPPPPMTRTATAHTTPAHQKPAFRARPSLPSLHTLAQMSVLVPHKVRRGHVGAGLPYEPWDLDAEGAFTASPVSVVDGVLPLPPSTPTSPIPIPTSPKQQQQFQREGIDSLGMALSTTPTPANPNPGPGPHPAQVRSTPSTPSRGFLGLGFKEEEEVPPVPVGVLPHPQAQATQPQPQPQPPPQSPTAPAPSTLALSPDVLGGLGLGLGLPAFDSDCANIKVTTLTPTGVDVNAALMVISEADSEPWTRPRLHPRP</sequence>
<evidence type="ECO:0000313" key="2">
    <source>
        <dbReference type="EMBL" id="KAJ7784315.1"/>
    </source>
</evidence>
<evidence type="ECO:0000313" key="3">
    <source>
        <dbReference type="Proteomes" id="UP001215598"/>
    </source>
</evidence>
<feature type="region of interest" description="Disordered" evidence="1">
    <location>
        <begin position="1"/>
        <end position="21"/>
    </location>
</feature>
<feature type="compositionally biased region" description="Acidic residues" evidence="1">
    <location>
        <begin position="78"/>
        <end position="93"/>
    </location>
</feature>
<protein>
    <submittedName>
        <fullName evidence="2">Uncharacterized protein</fullName>
    </submittedName>
</protein>
<feature type="region of interest" description="Disordered" evidence="1">
    <location>
        <begin position="242"/>
        <end position="276"/>
    </location>
</feature>
<feature type="compositionally biased region" description="Pro residues" evidence="1">
    <location>
        <begin position="123"/>
        <end position="135"/>
    </location>
</feature>
<reference evidence="2" key="1">
    <citation type="submission" date="2023-03" db="EMBL/GenBank/DDBJ databases">
        <title>Massive genome expansion in bonnet fungi (Mycena s.s.) driven by repeated elements and novel gene families across ecological guilds.</title>
        <authorList>
            <consortium name="Lawrence Berkeley National Laboratory"/>
            <person name="Harder C.B."/>
            <person name="Miyauchi S."/>
            <person name="Viragh M."/>
            <person name="Kuo A."/>
            <person name="Thoen E."/>
            <person name="Andreopoulos B."/>
            <person name="Lu D."/>
            <person name="Skrede I."/>
            <person name="Drula E."/>
            <person name="Henrissat B."/>
            <person name="Morin E."/>
            <person name="Kohler A."/>
            <person name="Barry K."/>
            <person name="LaButti K."/>
            <person name="Morin E."/>
            <person name="Salamov A."/>
            <person name="Lipzen A."/>
            <person name="Mereny Z."/>
            <person name="Hegedus B."/>
            <person name="Baldrian P."/>
            <person name="Stursova M."/>
            <person name="Weitz H."/>
            <person name="Taylor A."/>
            <person name="Grigoriev I.V."/>
            <person name="Nagy L.G."/>
            <person name="Martin F."/>
            <person name="Kauserud H."/>
        </authorList>
    </citation>
    <scope>NUCLEOTIDE SEQUENCE</scope>
    <source>
        <strain evidence="2">CBHHK182m</strain>
    </source>
</reference>